<evidence type="ECO:0000313" key="2">
    <source>
        <dbReference type="Proteomes" id="UP001548189"/>
    </source>
</evidence>
<dbReference type="NCBIfam" id="TIGR02532">
    <property type="entry name" value="IV_pilin_GFxxxE"/>
    <property type="match status" value="1"/>
</dbReference>
<dbReference type="InterPro" id="IPR010055">
    <property type="entry name" value="T2SS_protein-GspJ"/>
</dbReference>
<dbReference type="NCBIfam" id="TIGR01711">
    <property type="entry name" value="gspJ"/>
    <property type="match status" value="1"/>
</dbReference>
<dbReference type="Gene3D" id="2.10.70.20">
    <property type="entry name" value="gspk-gspi-gspj complex like domains"/>
    <property type="match status" value="1"/>
</dbReference>
<protein>
    <submittedName>
        <fullName evidence="1">Type II secretion system minor pseudopilin GspJ</fullName>
    </submittedName>
</protein>
<dbReference type="InterPro" id="IPR012902">
    <property type="entry name" value="N_methyl_site"/>
</dbReference>
<dbReference type="SUPFAM" id="SSF54523">
    <property type="entry name" value="Pili subunits"/>
    <property type="match status" value="1"/>
</dbReference>
<accession>A0ABV2BXR6</accession>
<dbReference type="InterPro" id="IPR051621">
    <property type="entry name" value="T2SS_protein_J"/>
</dbReference>
<dbReference type="EMBL" id="JBEVCJ010000026">
    <property type="protein sequence ID" value="MET1256727.1"/>
    <property type="molecule type" value="Genomic_DNA"/>
</dbReference>
<sequence length="211" mass="24307">MKTRAYKQYGFTLIEIMVAMAILALVGVGALSLLNTATTKTDAIKRGGDRLNNVMRAFLFISNDMRQLTVRQVRDEYGDKLPSMKSDLQSSTPYFRLTRLGRRNPAQLPRSNLEHLVYSVEDKQLYRTTYAHPDGMAENTGIKRPILDDIEDMKIAFYDGDQWFDYWPLTDDPEQQARQMLPIAVKVKLELTDYGIIERLYSISDKVIEDK</sequence>
<dbReference type="PANTHER" id="PTHR39583">
    <property type="entry name" value="TYPE II SECRETION SYSTEM PROTEIN J-RELATED"/>
    <property type="match status" value="1"/>
</dbReference>
<gene>
    <name evidence="1" type="primary">gspJ</name>
    <name evidence="1" type="ORF">ABVT43_16415</name>
</gene>
<dbReference type="Gene3D" id="3.10.610.10">
    <property type="entry name" value="GSPII I/J protein-like"/>
    <property type="match status" value="1"/>
</dbReference>
<dbReference type="Pfam" id="PF07963">
    <property type="entry name" value="N_methyl"/>
    <property type="match status" value="1"/>
</dbReference>
<evidence type="ECO:0000313" key="1">
    <source>
        <dbReference type="EMBL" id="MET1256727.1"/>
    </source>
</evidence>
<organism evidence="1 2">
    <name type="scientific">Aliikangiella maris</name>
    <dbReference type="NCBI Taxonomy" id="3162458"/>
    <lineage>
        <taxon>Bacteria</taxon>
        <taxon>Pseudomonadati</taxon>
        <taxon>Pseudomonadota</taxon>
        <taxon>Gammaproteobacteria</taxon>
        <taxon>Oceanospirillales</taxon>
        <taxon>Pleioneaceae</taxon>
        <taxon>Aliikangiella</taxon>
    </lineage>
</organism>
<proteinExistence type="predicted"/>
<keyword evidence="2" id="KW-1185">Reference proteome</keyword>
<reference evidence="1 2" key="1">
    <citation type="submission" date="2024-06" db="EMBL/GenBank/DDBJ databases">
        <authorList>
            <person name="Li F."/>
        </authorList>
    </citation>
    <scope>NUCLEOTIDE SEQUENCE [LARGE SCALE GENOMIC DNA]</scope>
    <source>
        <strain evidence="1 2">GXAS 311</strain>
    </source>
</reference>
<dbReference type="InterPro" id="IPR045584">
    <property type="entry name" value="Pilin-like"/>
</dbReference>
<comment type="caution">
    <text evidence="1">The sequence shown here is derived from an EMBL/GenBank/DDBJ whole genome shotgun (WGS) entry which is preliminary data.</text>
</comment>
<dbReference type="Pfam" id="PF11612">
    <property type="entry name" value="T2SSJ"/>
    <property type="match status" value="1"/>
</dbReference>
<dbReference type="Proteomes" id="UP001548189">
    <property type="component" value="Unassembled WGS sequence"/>
</dbReference>
<name>A0ABV2BXR6_9GAMM</name>
<dbReference type="PANTHER" id="PTHR39583:SF2">
    <property type="entry name" value="TYPE II SECRETION SYSTEM PROTEIN J"/>
    <property type="match status" value="1"/>
</dbReference>